<dbReference type="Proteomes" id="UP001153636">
    <property type="component" value="Chromosome 8"/>
</dbReference>
<organism evidence="1 2">
    <name type="scientific">Psylliodes chrysocephalus</name>
    <dbReference type="NCBI Taxonomy" id="3402493"/>
    <lineage>
        <taxon>Eukaryota</taxon>
        <taxon>Metazoa</taxon>
        <taxon>Ecdysozoa</taxon>
        <taxon>Arthropoda</taxon>
        <taxon>Hexapoda</taxon>
        <taxon>Insecta</taxon>
        <taxon>Pterygota</taxon>
        <taxon>Neoptera</taxon>
        <taxon>Endopterygota</taxon>
        <taxon>Coleoptera</taxon>
        <taxon>Polyphaga</taxon>
        <taxon>Cucujiformia</taxon>
        <taxon>Chrysomeloidea</taxon>
        <taxon>Chrysomelidae</taxon>
        <taxon>Galerucinae</taxon>
        <taxon>Alticini</taxon>
        <taxon>Psylliodes</taxon>
    </lineage>
</organism>
<accession>A0A9P0GMN2</accession>
<gene>
    <name evidence="1" type="ORF">PSYICH_LOCUS14604</name>
</gene>
<evidence type="ECO:0000313" key="1">
    <source>
        <dbReference type="EMBL" id="CAH1114533.1"/>
    </source>
</evidence>
<dbReference type="OrthoDB" id="14833at2759"/>
<reference evidence="1" key="1">
    <citation type="submission" date="2022-01" db="EMBL/GenBank/DDBJ databases">
        <authorList>
            <person name="King R."/>
        </authorList>
    </citation>
    <scope>NUCLEOTIDE SEQUENCE</scope>
</reference>
<dbReference type="AlphaFoldDB" id="A0A9P0GMN2"/>
<protein>
    <submittedName>
        <fullName evidence="1">Uncharacterized protein</fullName>
    </submittedName>
</protein>
<sequence length="253" mass="28156">MKYRTEYSYPKINIPASTANNLATTPLMSKSHNFSTNITSTTTNYSNYQQSYVNAKYHTSPNSSATTNLAKPASSTRSIIPYHSSQKYIFLSQSVIPITPTTGTISQVSQEAPSTSTIHNAPNIIIPENQSTMRPVSEILSPTDSNNSDSFVKPHSMIAKKQKSRKENIDNYVKFSNMVKNLIDNHNPAFSLNSQQLEQLLEETHGSKDVLITAKDYTTDPSISLTILEVIHLLLEKKAKGRCTRIKRNSNLA</sequence>
<evidence type="ECO:0000313" key="2">
    <source>
        <dbReference type="Proteomes" id="UP001153636"/>
    </source>
</evidence>
<proteinExistence type="predicted"/>
<keyword evidence="2" id="KW-1185">Reference proteome</keyword>
<name>A0A9P0GMN2_9CUCU</name>
<dbReference type="EMBL" id="OV651820">
    <property type="protein sequence ID" value="CAH1114533.1"/>
    <property type="molecule type" value="Genomic_DNA"/>
</dbReference>